<evidence type="ECO:0000259" key="2">
    <source>
        <dbReference type="Pfam" id="PF02470"/>
    </source>
</evidence>
<dbReference type="InterPro" id="IPR024516">
    <property type="entry name" value="Mce_C"/>
</dbReference>
<feature type="domain" description="Mammalian cell entry C-terminal" evidence="3">
    <location>
        <begin position="116"/>
        <end position="295"/>
    </location>
</feature>
<proteinExistence type="predicted"/>
<evidence type="ECO:0000313" key="4">
    <source>
        <dbReference type="EMBL" id="MFC6870585.1"/>
    </source>
</evidence>
<reference evidence="5" key="1">
    <citation type="journal article" date="2019" name="Int. J. Syst. Evol. Microbiol.">
        <title>The Global Catalogue of Microorganisms (GCM) 10K type strain sequencing project: providing services to taxonomists for standard genome sequencing and annotation.</title>
        <authorList>
            <consortium name="The Broad Institute Genomics Platform"/>
            <consortium name="The Broad Institute Genome Sequencing Center for Infectious Disease"/>
            <person name="Wu L."/>
            <person name="Ma J."/>
        </authorList>
    </citation>
    <scope>NUCLEOTIDE SEQUENCE [LARGE SCALE GENOMIC DNA]</scope>
    <source>
        <strain evidence="5">KCTC 32255</strain>
    </source>
</reference>
<dbReference type="EMBL" id="JBHSXX010000001">
    <property type="protein sequence ID" value="MFC6870585.1"/>
    <property type="molecule type" value="Genomic_DNA"/>
</dbReference>
<gene>
    <name evidence="4" type="ORF">ACFQGD_25975</name>
</gene>
<dbReference type="PANTHER" id="PTHR33371:SF4">
    <property type="entry name" value="INTERMEMBRANE PHOSPHOLIPID TRANSPORT SYSTEM BINDING PROTEIN MLAD"/>
    <property type="match status" value="1"/>
</dbReference>
<evidence type="ECO:0000313" key="5">
    <source>
        <dbReference type="Proteomes" id="UP001596337"/>
    </source>
</evidence>
<dbReference type="NCBIfam" id="TIGR00996">
    <property type="entry name" value="Mtu_fam_mce"/>
    <property type="match status" value="1"/>
</dbReference>
<dbReference type="Proteomes" id="UP001596337">
    <property type="component" value="Unassembled WGS sequence"/>
</dbReference>
<accession>A0ABW2C8E0</accession>
<keyword evidence="5" id="KW-1185">Reference proteome</keyword>
<dbReference type="InterPro" id="IPR003399">
    <property type="entry name" value="Mce/MlaD"/>
</dbReference>
<comment type="caution">
    <text evidence="4">The sequence shown here is derived from an EMBL/GenBank/DDBJ whole genome shotgun (WGS) entry which is preliminary data.</text>
</comment>
<dbReference type="InterPro" id="IPR052336">
    <property type="entry name" value="MlaD_Phospholipid_Transporter"/>
</dbReference>
<feature type="domain" description="Mce/MlaD" evidence="2">
    <location>
        <begin position="36"/>
        <end position="110"/>
    </location>
</feature>
<dbReference type="RefSeq" id="WP_345399924.1">
    <property type="nucleotide sequence ID" value="NZ_BAABLA010000095.1"/>
</dbReference>
<dbReference type="Pfam" id="PF11887">
    <property type="entry name" value="Mce4_CUP1"/>
    <property type="match status" value="1"/>
</dbReference>
<evidence type="ECO:0000256" key="1">
    <source>
        <dbReference type="SAM" id="MobiDB-lite"/>
    </source>
</evidence>
<dbReference type="PANTHER" id="PTHR33371">
    <property type="entry name" value="INTERMEMBRANE PHOSPHOLIPID TRANSPORT SYSTEM BINDING PROTEIN MLAD-RELATED"/>
    <property type="match status" value="1"/>
</dbReference>
<feature type="region of interest" description="Disordered" evidence="1">
    <location>
        <begin position="361"/>
        <end position="386"/>
    </location>
</feature>
<name>A0ABW2C8E0_9PSEU</name>
<sequence length="386" mass="41052">MKTLRETLSSRLALVIVVLLIATTAAWAITARNGDYRITALFDNGVGVYEGSEVRILGYAVGEVVAVHPQGRDVRVEMTVDSDIDIPADAEALVIAPSLVADRYVQLTPPYRSGPTMKPGTAIPRSRTVTPVEWDQLLASVQQLTTALGPDGANADGSLSRLLDTGADALDGNGRTINETLNRISNLAATLSDSREALFGSVSNLRTFVATLAESDAQVRELTTRLADVVGFLDDEKGKLASALRTSAAALSDVKEFVKDNRGLIKSNVDKLAKASRALVDQRDALAEILDVAPAALNNLINAYDAKTGRLHVRGNLNELAEPPLVTVCGLIREHQPSDVPDVLRQACGQIGDIVDDEARPPSAAELLSDAQQGNLELPLVPGGER</sequence>
<dbReference type="Pfam" id="PF02470">
    <property type="entry name" value="MlaD"/>
    <property type="match status" value="1"/>
</dbReference>
<evidence type="ECO:0000259" key="3">
    <source>
        <dbReference type="Pfam" id="PF11887"/>
    </source>
</evidence>
<organism evidence="4 5">
    <name type="scientific">Haloechinothrix salitolerans</name>
    <dbReference type="NCBI Taxonomy" id="926830"/>
    <lineage>
        <taxon>Bacteria</taxon>
        <taxon>Bacillati</taxon>
        <taxon>Actinomycetota</taxon>
        <taxon>Actinomycetes</taxon>
        <taxon>Pseudonocardiales</taxon>
        <taxon>Pseudonocardiaceae</taxon>
        <taxon>Haloechinothrix</taxon>
    </lineage>
</organism>
<protein>
    <submittedName>
        <fullName evidence="4">MCE family protein</fullName>
    </submittedName>
</protein>
<dbReference type="InterPro" id="IPR005693">
    <property type="entry name" value="Mce"/>
</dbReference>